<proteinExistence type="predicted"/>
<evidence type="ECO:0000313" key="2">
    <source>
        <dbReference type="EMBL" id="KAF1934199.1"/>
    </source>
</evidence>
<evidence type="ECO:0000256" key="1">
    <source>
        <dbReference type="SAM" id="MobiDB-lite"/>
    </source>
</evidence>
<dbReference type="GeneID" id="54344889"/>
<protein>
    <submittedName>
        <fullName evidence="2">Uncharacterized protein</fullName>
    </submittedName>
</protein>
<name>A0A6A5S372_9PLEO</name>
<evidence type="ECO:0000313" key="3">
    <source>
        <dbReference type="Proteomes" id="UP000800082"/>
    </source>
</evidence>
<feature type="region of interest" description="Disordered" evidence="1">
    <location>
        <begin position="47"/>
        <end position="68"/>
    </location>
</feature>
<sequence>MRVARVPKFRLRLPQRRACPFCAGFNLLPRESFSLLISYAGGTQLRRGNKENLDGKPARSDVVRPCSEPSRSRLRKAEHLKPFPNTASNDRYTVVNCTKQPLLLIPSPLFCRT</sequence>
<keyword evidence="3" id="KW-1185">Reference proteome</keyword>
<accession>A0A6A5S372</accession>
<dbReference type="EMBL" id="ML978956">
    <property type="protein sequence ID" value="KAF1934199.1"/>
    <property type="molecule type" value="Genomic_DNA"/>
</dbReference>
<dbReference type="AlphaFoldDB" id="A0A6A5S372"/>
<gene>
    <name evidence="2" type="ORF">M421DRAFT_115499</name>
</gene>
<feature type="compositionally biased region" description="Basic and acidic residues" evidence="1">
    <location>
        <begin position="48"/>
        <end position="62"/>
    </location>
</feature>
<reference evidence="2" key="1">
    <citation type="journal article" date="2020" name="Stud. Mycol.">
        <title>101 Dothideomycetes genomes: a test case for predicting lifestyles and emergence of pathogens.</title>
        <authorList>
            <person name="Haridas S."/>
            <person name="Albert R."/>
            <person name="Binder M."/>
            <person name="Bloem J."/>
            <person name="Labutti K."/>
            <person name="Salamov A."/>
            <person name="Andreopoulos B."/>
            <person name="Baker S."/>
            <person name="Barry K."/>
            <person name="Bills G."/>
            <person name="Bluhm B."/>
            <person name="Cannon C."/>
            <person name="Castanera R."/>
            <person name="Culley D."/>
            <person name="Daum C."/>
            <person name="Ezra D."/>
            <person name="Gonzalez J."/>
            <person name="Henrissat B."/>
            <person name="Kuo A."/>
            <person name="Liang C."/>
            <person name="Lipzen A."/>
            <person name="Lutzoni F."/>
            <person name="Magnuson J."/>
            <person name="Mondo S."/>
            <person name="Nolan M."/>
            <person name="Ohm R."/>
            <person name="Pangilinan J."/>
            <person name="Park H.-J."/>
            <person name="Ramirez L."/>
            <person name="Alfaro M."/>
            <person name="Sun H."/>
            <person name="Tritt A."/>
            <person name="Yoshinaga Y."/>
            <person name="Zwiers L.-H."/>
            <person name="Turgeon B."/>
            <person name="Goodwin S."/>
            <person name="Spatafora J."/>
            <person name="Crous P."/>
            <person name="Grigoriev I."/>
        </authorList>
    </citation>
    <scope>NUCLEOTIDE SEQUENCE</scope>
    <source>
        <strain evidence="2">CBS 183.55</strain>
    </source>
</reference>
<organism evidence="2 3">
    <name type="scientific">Didymella exigua CBS 183.55</name>
    <dbReference type="NCBI Taxonomy" id="1150837"/>
    <lineage>
        <taxon>Eukaryota</taxon>
        <taxon>Fungi</taxon>
        <taxon>Dikarya</taxon>
        <taxon>Ascomycota</taxon>
        <taxon>Pezizomycotina</taxon>
        <taxon>Dothideomycetes</taxon>
        <taxon>Pleosporomycetidae</taxon>
        <taxon>Pleosporales</taxon>
        <taxon>Pleosporineae</taxon>
        <taxon>Didymellaceae</taxon>
        <taxon>Didymella</taxon>
    </lineage>
</organism>
<dbReference type="RefSeq" id="XP_033454447.1">
    <property type="nucleotide sequence ID" value="XM_033587243.1"/>
</dbReference>
<dbReference type="Proteomes" id="UP000800082">
    <property type="component" value="Unassembled WGS sequence"/>
</dbReference>